<reference evidence="3 4" key="1">
    <citation type="submission" date="2020-02" db="EMBL/GenBank/DDBJ databases">
        <authorList>
            <person name="Bullock J.N."/>
            <person name="Barnes M.L."/>
            <person name="Kankolongo K.M."/>
            <person name="Dejene B.A."/>
            <person name="Lindsay P.E."/>
            <person name="Bhuiyan S."/>
            <person name="Nayek S."/>
            <person name="Hughes L.E."/>
            <person name="Garlena R.A."/>
            <person name="Russell D.A."/>
            <person name="Pope W.H."/>
            <person name="Jacobs-Sera D."/>
            <person name="Hatfull G.F."/>
        </authorList>
    </citation>
    <scope>NUCLEOTIDE SEQUENCE [LARGE SCALE GENOMIC DNA]</scope>
</reference>
<dbReference type="Gene3D" id="4.10.320.10">
    <property type="entry name" value="E3-binding domain"/>
    <property type="match status" value="1"/>
</dbReference>
<dbReference type="GeneID" id="77928069"/>
<protein>
    <submittedName>
        <fullName evidence="3">Lsr2-like DNA bridging protein</fullName>
    </submittedName>
</protein>
<proteinExistence type="predicted"/>
<dbReference type="GO" id="GO:0003677">
    <property type="term" value="F:DNA binding"/>
    <property type="evidence" value="ECO:0007669"/>
    <property type="project" value="UniProtKB-KW"/>
</dbReference>
<evidence type="ECO:0000313" key="3">
    <source>
        <dbReference type="EMBL" id="QIN94193.1"/>
    </source>
</evidence>
<dbReference type="EMBL" id="MT024865">
    <property type="protein sequence ID" value="QIN94193.1"/>
    <property type="molecule type" value="Genomic_DNA"/>
</dbReference>
<dbReference type="InterPro" id="IPR055370">
    <property type="entry name" value="Lsr2_DNA-bd"/>
</dbReference>
<dbReference type="KEGG" id="vg:77928069"/>
<dbReference type="InterPro" id="IPR036625">
    <property type="entry name" value="E3-bd_dom_sf"/>
</dbReference>
<evidence type="ECO:0000313" key="4">
    <source>
        <dbReference type="Proteomes" id="UP000501266"/>
    </source>
</evidence>
<dbReference type="RefSeq" id="YP_010652284.1">
    <property type="nucleotide sequence ID" value="NC_070785.1"/>
</dbReference>
<evidence type="ECO:0000259" key="2">
    <source>
        <dbReference type="Pfam" id="PF23359"/>
    </source>
</evidence>
<accession>A0A6G8R1Z2</accession>
<sequence>MARKTVKTVEIDIRTLSAEVREFARENGLEVGTRGRVPSTLFVEYLLTQPKKARELAKALSVPVNDRGRVSYETVAKVGVALAANKSTRNGR</sequence>
<feature type="domain" description="Lsr2 DNA-binding" evidence="2">
    <location>
        <begin position="16"/>
        <end position="45"/>
    </location>
</feature>
<organism evidence="3 4">
    <name type="scientific">Streptomyces phage Wakanda</name>
    <dbReference type="NCBI Taxonomy" id="2713267"/>
    <lineage>
        <taxon>Viruses</taxon>
        <taxon>Duplodnaviria</taxon>
        <taxon>Heunggongvirae</taxon>
        <taxon>Uroviricota</taxon>
        <taxon>Caudoviricetes</taxon>
        <taxon>Stanwilliamsviridae</taxon>
        <taxon>Loccivirinae</taxon>
        <taxon>Wakandavirus</taxon>
        <taxon>Wakandavirus wakanda</taxon>
    </lineage>
</organism>
<keyword evidence="4" id="KW-1185">Reference proteome</keyword>
<dbReference type="Proteomes" id="UP000501266">
    <property type="component" value="Segment"/>
</dbReference>
<dbReference type="GO" id="GO:0016746">
    <property type="term" value="F:acyltransferase activity"/>
    <property type="evidence" value="ECO:0007669"/>
    <property type="project" value="InterPro"/>
</dbReference>
<dbReference type="Pfam" id="PF23359">
    <property type="entry name" value="Lsr2_DNA-bd"/>
    <property type="match status" value="1"/>
</dbReference>
<keyword evidence="1" id="KW-0238">DNA-binding</keyword>
<gene>
    <name evidence="3" type="primary">233</name>
    <name evidence="3" type="ORF">SEA_WAKANDA_233</name>
</gene>
<name>A0A6G8R1Z2_9CAUD</name>
<evidence type="ECO:0000256" key="1">
    <source>
        <dbReference type="ARBA" id="ARBA00023125"/>
    </source>
</evidence>